<dbReference type="Pfam" id="PF03360">
    <property type="entry name" value="Glyco_transf_43"/>
    <property type="match status" value="1"/>
</dbReference>
<dbReference type="FunFam" id="3.90.550.10:FF:000227">
    <property type="entry name" value="Glycosyltransferases"/>
    <property type="match status" value="1"/>
</dbReference>
<dbReference type="OrthoDB" id="675023at2759"/>
<feature type="region of interest" description="Disordered" evidence="13">
    <location>
        <begin position="1"/>
        <end position="21"/>
    </location>
</feature>
<dbReference type="PANTHER" id="PTHR10896:SF26">
    <property type="entry name" value="BETA-1,4-XYLOSYLTRANSFERASE IRX9-RELATED"/>
    <property type="match status" value="1"/>
</dbReference>
<evidence type="ECO:0000256" key="4">
    <source>
        <dbReference type="ARBA" id="ARBA00022679"/>
    </source>
</evidence>
<gene>
    <name evidence="14" type="ORF">C2845_PM03G17230</name>
</gene>
<dbReference type="GO" id="GO:0042285">
    <property type="term" value="F:xylosyltransferase activity"/>
    <property type="evidence" value="ECO:0007669"/>
    <property type="project" value="TreeGrafter"/>
</dbReference>
<keyword evidence="8 12" id="KW-0333">Golgi apparatus</keyword>
<evidence type="ECO:0000256" key="8">
    <source>
        <dbReference type="ARBA" id="ARBA00023034"/>
    </source>
</evidence>
<evidence type="ECO:0000256" key="2">
    <source>
        <dbReference type="ARBA" id="ARBA00007706"/>
    </source>
</evidence>
<keyword evidence="10" id="KW-0325">Glycoprotein</keyword>
<keyword evidence="15" id="KW-1185">Reference proteome</keyword>
<dbReference type="GO" id="GO:0000139">
    <property type="term" value="C:Golgi membrane"/>
    <property type="evidence" value="ECO:0007669"/>
    <property type="project" value="UniProtKB-SubCell"/>
</dbReference>
<evidence type="ECO:0000256" key="3">
    <source>
        <dbReference type="ARBA" id="ARBA00022676"/>
    </source>
</evidence>
<name>A0A3L6T7C3_PANMI</name>
<dbReference type="STRING" id="4540.A0A3L6T7C3"/>
<keyword evidence="4 12" id="KW-0808">Transferase</keyword>
<dbReference type="SUPFAM" id="SSF53448">
    <property type="entry name" value="Nucleotide-diphospho-sugar transferases"/>
    <property type="match status" value="1"/>
</dbReference>
<keyword evidence="3" id="KW-0328">Glycosyltransferase</keyword>
<comment type="caution">
    <text evidence="14">The sequence shown here is derived from an EMBL/GenBank/DDBJ whole genome shotgun (WGS) entry which is preliminary data.</text>
</comment>
<evidence type="ECO:0000256" key="7">
    <source>
        <dbReference type="ARBA" id="ARBA00022989"/>
    </source>
</evidence>
<keyword evidence="5" id="KW-0812">Transmembrane</keyword>
<dbReference type="Proteomes" id="UP000275267">
    <property type="component" value="Unassembled WGS sequence"/>
</dbReference>
<evidence type="ECO:0000256" key="10">
    <source>
        <dbReference type="ARBA" id="ARBA00023180"/>
    </source>
</evidence>
<dbReference type="EMBL" id="PQIB02000002">
    <property type="protein sequence ID" value="RLN34205.1"/>
    <property type="molecule type" value="Genomic_DNA"/>
</dbReference>
<sequence length="353" mass="39372">MASPKHHHSKPPLSSSTTKKKRPLLLRRAMLHSCLCFLLGLLTGIAPSDWAAADDAANAQVFRAVRAINHTAALLQLKTTRYHHQHLEAEQQQDDHQLLVVVTTTTGLSPERERRSAALTRTAHALRLVSPPVLWLVVEAAREAPPTATLLRRTGVVYRHLTYTDNFTSDAWEEGRHRQRNVALGHIEQHRLRGVVFFAGLADVYDLRLLEQLRRIRTLGAWPVATVWEQERRVAIQGPLCSSGGAATASAWFSSSSGAGAGGGLIRFTTTSRPTPPLTSDDSVHGFAFASDLLWDPARWDRFPTTEPDQSQDSIKFVQRLVMEDYNKTKPIPDDSNCSQVMVWRVDTTLLLF</sequence>
<keyword evidence="7" id="KW-1133">Transmembrane helix</keyword>
<dbReference type="InterPro" id="IPR029044">
    <property type="entry name" value="Nucleotide-diphossugar_trans"/>
</dbReference>
<evidence type="ECO:0000256" key="11">
    <source>
        <dbReference type="ARBA" id="ARBA00023316"/>
    </source>
</evidence>
<dbReference type="GO" id="GO:0015018">
    <property type="term" value="F:galactosylgalactosylxylosylprotein 3-beta-glucuronosyltransferase activity"/>
    <property type="evidence" value="ECO:0007669"/>
    <property type="project" value="InterPro"/>
</dbReference>
<dbReference type="GO" id="GO:0071555">
    <property type="term" value="P:cell wall organization"/>
    <property type="evidence" value="ECO:0007669"/>
    <property type="project" value="UniProtKB-KW"/>
</dbReference>
<evidence type="ECO:0000313" key="14">
    <source>
        <dbReference type="EMBL" id="RLN34205.1"/>
    </source>
</evidence>
<dbReference type="EC" id="2.4.-.-" evidence="12"/>
<protein>
    <recommendedName>
        <fullName evidence="12">Glycosyltransferases</fullName>
        <ecNumber evidence="12">2.4.-.-</ecNumber>
    </recommendedName>
</protein>
<dbReference type="GO" id="GO:0010417">
    <property type="term" value="P:glucuronoxylan biosynthetic process"/>
    <property type="evidence" value="ECO:0007669"/>
    <property type="project" value="TreeGrafter"/>
</dbReference>
<evidence type="ECO:0000256" key="5">
    <source>
        <dbReference type="ARBA" id="ARBA00022692"/>
    </source>
</evidence>
<evidence type="ECO:0000313" key="15">
    <source>
        <dbReference type="Proteomes" id="UP000275267"/>
    </source>
</evidence>
<dbReference type="GO" id="GO:0009834">
    <property type="term" value="P:plant-type secondary cell wall biogenesis"/>
    <property type="evidence" value="ECO:0007669"/>
    <property type="project" value="TreeGrafter"/>
</dbReference>
<dbReference type="AlphaFoldDB" id="A0A3L6T7C3"/>
<dbReference type="InterPro" id="IPR005027">
    <property type="entry name" value="Glyco_trans_43"/>
</dbReference>
<comment type="subcellular location">
    <subcellularLocation>
        <location evidence="1 12">Golgi apparatus membrane</location>
        <topology evidence="1 12">Single-pass type II membrane protein</topology>
    </subcellularLocation>
</comment>
<evidence type="ECO:0000256" key="6">
    <source>
        <dbReference type="ARBA" id="ARBA00022968"/>
    </source>
</evidence>
<evidence type="ECO:0000256" key="9">
    <source>
        <dbReference type="ARBA" id="ARBA00023136"/>
    </source>
</evidence>
<evidence type="ECO:0000256" key="12">
    <source>
        <dbReference type="RuleBase" id="RU363127"/>
    </source>
</evidence>
<keyword evidence="6 12" id="KW-0735">Signal-anchor</keyword>
<dbReference type="Gene3D" id="3.90.550.10">
    <property type="entry name" value="Spore Coat Polysaccharide Biosynthesis Protein SpsA, Chain A"/>
    <property type="match status" value="1"/>
</dbReference>
<accession>A0A3L6T7C3</accession>
<evidence type="ECO:0000256" key="13">
    <source>
        <dbReference type="SAM" id="MobiDB-lite"/>
    </source>
</evidence>
<dbReference type="PANTHER" id="PTHR10896">
    <property type="entry name" value="GALACTOSYLGALACTOSYLXYLOSYLPROTEIN 3-BETA-GLUCURONOSYLTRANSFERASE BETA-1,3-GLUCURONYLTRANSFERASE"/>
    <property type="match status" value="1"/>
</dbReference>
<comment type="similarity">
    <text evidence="2 12">Belongs to the glycosyltransferase 43 family.</text>
</comment>
<feature type="compositionally biased region" description="Basic residues" evidence="13">
    <location>
        <begin position="1"/>
        <end position="10"/>
    </location>
</feature>
<keyword evidence="9" id="KW-0472">Membrane</keyword>
<keyword evidence="11 12" id="KW-0961">Cell wall biogenesis/degradation</keyword>
<organism evidence="14 15">
    <name type="scientific">Panicum miliaceum</name>
    <name type="common">Proso millet</name>
    <name type="synonym">Broomcorn millet</name>
    <dbReference type="NCBI Taxonomy" id="4540"/>
    <lineage>
        <taxon>Eukaryota</taxon>
        <taxon>Viridiplantae</taxon>
        <taxon>Streptophyta</taxon>
        <taxon>Embryophyta</taxon>
        <taxon>Tracheophyta</taxon>
        <taxon>Spermatophyta</taxon>
        <taxon>Magnoliopsida</taxon>
        <taxon>Liliopsida</taxon>
        <taxon>Poales</taxon>
        <taxon>Poaceae</taxon>
        <taxon>PACMAD clade</taxon>
        <taxon>Panicoideae</taxon>
        <taxon>Panicodae</taxon>
        <taxon>Paniceae</taxon>
        <taxon>Panicinae</taxon>
        <taxon>Panicum</taxon>
        <taxon>Panicum sect. Panicum</taxon>
    </lineage>
</organism>
<proteinExistence type="inferred from homology"/>
<reference evidence="15" key="1">
    <citation type="journal article" date="2019" name="Nat. Commun.">
        <title>The genome of broomcorn millet.</title>
        <authorList>
            <person name="Zou C."/>
            <person name="Miki D."/>
            <person name="Li D."/>
            <person name="Tang Q."/>
            <person name="Xiao L."/>
            <person name="Rajput S."/>
            <person name="Deng P."/>
            <person name="Jia W."/>
            <person name="Huang R."/>
            <person name="Zhang M."/>
            <person name="Sun Y."/>
            <person name="Hu J."/>
            <person name="Fu X."/>
            <person name="Schnable P.S."/>
            <person name="Li F."/>
            <person name="Zhang H."/>
            <person name="Feng B."/>
            <person name="Zhu X."/>
            <person name="Liu R."/>
            <person name="Schnable J.C."/>
            <person name="Zhu J.-K."/>
            <person name="Zhang H."/>
        </authorList>
    </citation>
    <scope>NUCLEOTIDE SEQUENCE [LARGE SCALE GENOMIC DNA]</scope>
</reference>
<evidence type="ECO:0000256" key="1">
    <source>
        <dbReference type="ARBA" id="ARBA00004323"/>
    </source>
</evidence>
<comment type="function">
    <text evidence="12">Involved in the synthesis of glucuronoxylan hemicellulose in secondary cell walls.</text>
</comment>